<keyword evidence="3" id="KW-1185">Reference proteome</keyword>
<dbReference type="Pfam" id="PF22589">
    <property type="entry name" value="SPMIP1"/>
    <property type="match status" value="1"/>
</dbReference>
<evidence type="ECO:0000313" key="3">
    <source>
        <dbReference type="Proteomes" id="UP000829999"/>
    </source>
</evidence>
<dbReference type="PANTHER" id="PTHR35826:SF1">
    <property type="entry name" value="PROTEIN ATP6V1FNB-LIKE"/>
    <property type="match status" value="1"/>
</dbReference>
<evidence type="ECO:0000259" key="1">
    <source>
        <dbReference type="Pfam" id="PF22589"/>
    </source>
</evidence>
<dbReference type="AlphaFoldDB" id="A0A2H1WUR4"/>
<name>A0A2H1WUR4_SPOFR</name>
<reference evidence="4" key="2">
    <citation type="submission" date="2025-04" db="UniProtKB">
        <authorList>
            <consortium name="RefSeq"/>
        </authorList>
    </citation>
    <scope>IDENTIFICATION</scope>
    <source>
        <tissue evidence="4">Whole larval tissue</tissue>
    </source>
</reference>
<dbReference type="GeneID" id="118266355"/>
<protein>
    <submittedName>
        <fullName evidence="2">SFRICE_007765</fullName>
    </submittedName>
    <submittedName>
        <fullName evidence="4">Uncharacterized protein LOC118266355</fullName>
    </submittedName>
</protein>
<dbReference type="EMBL" id="ODYU01011205">
    <property type="protein sequence ID" value="SOQ56793.1"/>
    <property type="molecule type" value="Genomic_DNA"/>
</dbReference>
<feature type="domain" description="Sperm microtubule inner protein 1 C-terminal" evidence="1">
    <location>
        <begin position="51"/>
        <end position="160"/>
    </location>
</feature>
<reference evidence="2" key="1">
    <citation type="submission" date="2016-07" db="EMBL/GenBank/DDBJ databases">
        <authorList>
            <person name="Bretaudeau A."/>
        </authorList>
    </citation>
    <scope>NUCLEOTIDE SEQUENCE</scope>
    <source>
        <strain evidence="2">Rice</strain>
        <tissue evidence="2">Whole body</tissue>
    </source>
</reference>
<evidence type="ECO:0000313" key="2">
    <source>
        <dbReference type="EMBL" id="SOQ56793.1"/>
    </source>
</evidence>
<dbReference type="InterPro" id="IPR054323">
    <property type="entry name" value="SPMIP1_C"/>
</dbReference>
<accession>A0A2H1WUR4</accession>
<gene>
    <name evidence="4" type="primary">LOC118266355</name>
    <name evidence="2" type="ORF">SFRICE_007765</name>
</gene>
<evidence type="ECO:0000313" key="4">
    <source>
        <dbReference type="RefSeq" id="XP_035435665.1"/>
    </source>
</evidence>
<proteinExistence type="predicted"/>
<dbReference type="OrthoDB" id="410807at2759"/>
<dbReference type="RefSeq" id="XP_035435665.1">
    <property type="nucleotide sequence ID" value="XM_035579772.2"/>
</dbReference>
<dbReference type="PANTHER" id="PTHR35826">
    <property type="entry name" value="PROTEIN ATP6V1FNB-LIKE"/>
    <property type="match status" value="1"/>
</dbReference>
<sequence length="182" mass="21127">MAHAFFADAAKRSERRNRKWYMDNLLNVLQAAKENQQRDIDASIALAEELMRRLNAPQPPPAVVPLRRVIPTEIDAVMYPIEEEVLDILHKSTEKGSANRYLKERYKKAPEDKFLYRVATSWDYGWQQKQARLKARDVNFGRSLILKHTFYRRNNVAPDPPHYGEPSGGQTSICSEYSCNFN</sequence>
<organism evidence="2">
    <name type="scientific">Spodoptera frugiperda</name>
    <name type="common">Fall armyworm</name>
    <dbReference type="NCBI Taxonomy" id="7108"/>
    <lineage>
        <taxon>Eukaryota</taxon>
        <taxon>Metazoa</taxon>
        <taxon>Ecdysozoa</taxon>
        <taxon>Arthropoda</taxon>
        <taxon>Hexapoda</taxon>
        <taxon>Insecta</taxon>
        <taxon>Pterygota</taxon>
        <taxon>Neoptera</taxon>
        <taxon>Endopterygota</taxon>
        <taxon>Lepidoptera</taxon>
        <taxon>Glossata</taxon>
        <taxon>Ditrysia</taxon>
        <taxon>Noctuoidea</taxon>
        <taxon>Noctuidae</taxon>
        <taxon>Amphipyrinae</taxon>
        <taxon>Spodoptera</taxon>
    </lineage>
</organism>
<dbReference type="Proteomes" id="UP000829999">
    <property type="component" value="Chromosome 7"/>
</dbReference>